<gene>
    <name evidence="2" type="ORF">NP493_2g22002</name>
</gene>
<organism evidence="2 3">
    <name type="scientific">Ridgeia piscesae</name>
    <name type="common">Tubeworm</name>
    <dbReference type="NCBI Taxonomy" id="27915"/>
    <lineage>
        <taxon>Eukaryota</taxon>
        <taxon>Metazoa</taxon>
        <taxon>Spiralia</taxon>
        <taxon>Lophotrochozoa</taxon>
        <taxon>Annelida</taxon>
        <taxon>Polychaeta</taxon>
        <taxon>Sedentaria</taxon>
        <taxon>Canalipalpata</taxon>
        <taxon>Sabellida</taxon>
        <taxon>Siboglinidae</taxon>
        <taxon>Ridgeia</taxon>
    </lineage>
</organism>
<sequence length="76" mass="8565">MSIGASLSRTLERMRASRARAKIAFDADRKGWLICVAVLIVTIVRSGVTYSFGMFVVQLEKAYHRPLAEQSKYQQS</sequence>
<feature type="transmembrane region" description="Helical" evidence="1">
    <location>
        <begin position="31"/>
        <end position="57"/>
    </location>
</feature>
<reference evidence="2" key="1">
    <citation type="journal article" date="2023" name="Mol. Biol. Evol.">
        <title>Third-Generation Sequencing Reveals the Adaptive Role of the Epigenome in Three Deep-Sea Polychaetes.</title>
        <authorList>
            <person name="Perez M."/>
            <person name="Aroh O."/>
            <person name="Sun Y."/>
            <person name="Lan Y."/>
            <person name="Juniper S.K."/>
            <person name="Young C.R."/>
            <person name="Angers B."/>
            <person name="Qian P.Y."/>
        </authorList>
    </citation>
    <scope>NUCLEOTIDE SEQUENCE</scope>
    <source>
        <strain evidence="2">R07B-5</strain>
    </source>
</reference>
<keyword evidence="3" id="KW-1185">Reference proteome</keyword>
<dbReference type="Proteomes" id="UP001209878">
    <property type="component" value="Unassembled WGS sequence"/>
</dbReference>
<evidence type="ECO:0000256" key="1">
    <source>
        <dbReference type="SAM" id="Phobius"/>
    </source>
</evidence>
<name>A0AAD9PG40_RIDPI</name>
<protein>
    <submittedName>
        <fullName evidence="2">Uncharacterized protein</fullName>
    </submittedName>
</protein>
<proteinExistence type="predicted"/>
<dbReference type="AlphaFoldDB" id="A0AAD9PG40"/>
<keyword evidence="1" id="KW-0812">Transmembrane</keyword>
<keyword evidence="1" id="KW-1133">Transmembrane helix</keyword>
<accession>A0AAD9PG40</accession>
<evidence type="ECO:0000313" key="2">
    <source>
        <dbReference type="EMBL" id="KAK2194191.1"/>
    </source>
</evidence>
<dbReference type="EMBL" id="JAODUO010000002">
    <property type="protein sequence ID" value="KAK2194191.1"/>
    <property type="molecule type" value="Genomic_DNA"/>
</dbReference>
<keyword evidence="1" id="KW-0472">Membrane</keyword>
<evidence type="ECO:0000313" key="3">
    <source>
        <dbReference type="Proteomes" id="UP001209878"/>
    </source>
</evidence>
<comment type="caution">
    <text evidence="2">The sequence shown here is derived from an EMBL/GenBank/DDBJ whole genome shotgun (WGS) entry which is preliminary data.</text>
</comment>